<keyword evidence="2" id="KW-0472">Membrane</keyword>
<feature type="region of interest" description="Disordered" evidence="1">
    <location>
        <begin position="1"/>
        <end position="24"/>
    </location>
</feature>
<accession>A0ABP3ZJQ9</accession>
<evidence type="ECO:0000313" key="4">
    <source>
        <dbReference type="Proteomes" id="UP001501578"/>
    </source>
</evidence>
<keyword evidence="2" id="KW-0812">Transmembrane</keyword>
<evidence type="ECO:0000313" key="3">
    <source>
        <dbReference type="EMBL" id="GAA0921383.1"/>
    </source>
</evidence>
<evidence type="ECO:0000256" key="1">
    <source>
        <dbReference type="SAM" id="MobiDB-lite"/>
    </source>
</evidence>
<comment type="caution">
    <text evidence="3">The sequence shown here is derived from an EMBL/GenBank/DDBJ whole genome shotgun (WGS) entry which is preliminary data.</text>
</comment>
<feature type="transmembrane region" description="Helical" evidence="2">
    <location>
        <begin position="47"/>
        <end position="66"/>
    </location>
</feature>
<organism evidence="3 4">
    <name type="scientific">Nonomuraea longicatena</name>
    <dbReference type="NCBI Taxonomy" id="83682"/>
    <lineage>
        <taxon>Bacteria</taxon>
        <taxon>Bacillati</taxon>
        <taxon>Actinomycetota</taxon>
        <taxon>Actinomycetes</taxon>
        <taxon>Streptosporangiales</taxon>
        <taxon>Streptosporangiaceae</taxon>
        <taxon>Nonomuraea</taxon>
    </lineage>
</organism>
<evidence type="ECO:0000256" key="2">
    <source>
        <dbReference type="SAM" id="Phobius"/>
    </source>
</evidence>
<dbReference type="RefSeq" id="WP_343949476.1">
    <property type="nucleotide sequence ID" value="NZ_BAAAHQ010000008.1"/>
</dbReference>
<dbReference type="EMBL" id="BAAAHQ010000008">
    <property type="protein sequence ID" value="GAA0921383.1"/>
    <property type="molecule type" value="Genomic_DNA"/>
</dbReference>
<gene>
    <name evidence="3" type="ORF">GCM10009560_20150</name>
</gene>
<dbReference type="Proteomes" id="UP001501578">
    <property type="component" value="Unassembled WGS sequence"/>
</dbReference>
<sequence length="278" mass="29750">MRELDQLIKAADPMPDAPAQGPGARDLRDRITAFEPERRRRWRRRPLALAAATAAAGALLAVLVAPPTTASALEFRRSGDDYLVKVTDMYADPAKYRQEFRERGIDLGLTIEPASPTRIGEIISVAFPSVDGPDPARSVRPVEQKECPDGWGTCAVTLLVPSGYPGGQEVTLGRPAKPGERYVAGGWVGARGEVLACVPFREMTVAQVRAELAERGISDVTARPAEQKGKAGQVPESWWVADALALGPGEVELMAAPEKGRGQALADLYETGLSGCPK</sequence>
<protein>
    <submittedName>
        <fullName evidence="3">Uncharacterized protein</fullName>
    </submittedName>
</protein>
<keyword evidence="4" id="KW-1185">Reference proteome</keyword>
<reference evidence="4" key="1">
    <citation type="journal article" date="2019" name="Int. J. Syst. Evol. Microbiol.">
        <title>The Global Catalogue of Microorganisms (GCM) 10K type strain sequencing project: providing services to taxonomists for standard genome sequencing and annotation.</title>
        <authorList>
            <consortium name="The Broad Institute Genomics Platform"/>
            <consortium name="The Broad Institute Genome Sequencing Center for Infectious Disease"/>
            <person name="Wu L."/>
            <person name="Ma J."/>
        </authorList>
    </citation>
    <scope>NUCLEOTIDE SEQUENCE [LARGE SCALE GENOMIC DNA]</scope>
    <source>
        <strain evidence="4">JCM 11136</strain>
    </source>
</reference>
<proteinExistence type="predicted"/>
<keyword evidence="2" id="KW-1133">Transmembrane helix</keyword>
<name>A0ABP3ZJQ9_9ACTN</name>